<feature type="non-terminal residue" evidence="1">
    <location>
        <position position="106"/>
    </location>
</feature>
<proteinExistence type="predicted"/>
<dbReference type="InterPro" id="IPR043128">
    <property type="entry name" value="Rev_trsase/Diguanyl_cyclase"/>
</dbReference>
<reference evidence="1" key="1">
    <citation type="submission" date="2021-02" db="EMBL/GenBank/DDBJ databases">
        <authorList>
            <person name="Nieuwenhuis M."/>
            <person name="Van De Peppel L.J.J."/>
        </authorList>
    </citation>
    <scope>NUCLEOTIDE SEQUENCE</scope>
    <source>
        <strain evidence="1">D49</strain>
    </source>
</reference>
<dbReference type="EMBL" id="JABCKI010003302">
    <property type="protein sequence ID" value="KAG5642735.1"/>
    <property type="molecule type" value="Genomic_DNA"/>
</dbReference>
<dbReference type="PANTHER" id="PTHR24559">
    <property type="entry name" value="TRANSPOSON TY3-I GAG-POL POLYPROTEIN"/>
    <property type="match status" value="1"/>
</dbReference>
<protein>
    <submittedName>
        <fullName evidence="1">Uncharacterized protein</fullName>
    </submittedName>
</protein>
<sequence length="106" mass="11851">MAAGVYEPSNSSYRSRWFCTMKKNGKLRIVHSLEPLNRVTIRHSGVTPLPDHVAEQFAGKICGAMLDLFVGYDERLLAPESHDLTTFQTPFGALRLITLPMGWSNS</sequence>
<name>A0A9P7KBB3_9AGAR</name>
<accession>A0A9P7KBB3</accession>
<evidence type="ECO:0000313" key="2">
    <source>
        <dbReference type="Proteomes" id="UP000717328"/>
    </source>
</evidence>
<dbReference type="AlphaFoldDB" id="A0A9P7KBB3"/>
<organism evidence="1 2">
    <name type="scientific">Sphagnurus paluster</name>
    <dbReference type="NCBI Taxonomy" id="117069"/>
    <lineage>
        <taxon>Eukaryota</taxon>
        <taxon>Fungi</taxon>
        <taxon>Dikarya</taxon>
        <taxon>Basidiomycota</taxon>
        <taxon>Agaricomycotina</taxon>
        <taxon>Agaricomycetes</taxon>
        <taxon>Agaricomycetidae</taxon>
        <taxon>Agaricales</taxon>
        <taxon>Tricholomatineae</taxon>
        <taxon>Lyophyllaceae</taxon>
        <taxon>Sphagnurus</taxon>
    </lineage>
</organism>
<dbReference type="Gene3D" id="3.10.10.10">
    <property type="entry name" value="HIV Type 1 Reverse Transcriptase, subunit A, domain 1"/>
    <property type="match status" value="1"/>
</dbReference>
<dbReference type="PANTHER" id="PTHR24559:SF444">
    <property type="entry name" value="REVERSE TRANSCRIPTASE DOMAIN-CONTAINING PROTEIN"/>
    <property type="match status" value="1"/>
</dbReference>
<dbReference type="Proteomes" id="UP000717328">
    <property type="component" value="Unassembled WGS sequence"/>
</dbReference>
<dbReference type="InterPro" id="IPR043502">
    <property type="entry name" value="DNA/RNA_pol_sf"/>
</dbReference>
<comment type="caution">
    <text evidence="1">The sequence shown here is derived from an EMBL/GenBank/DDBJ whole genome shotgun (WGS) entry which is preliminary data.</text>
</comment>
<reference evidence="1" key="2">
    <citation type="submission" date="2021-10" db="EMBL/GenBank/DDBJ databases">
        <title>Phylogenomics reveals ancestral predisposition of the termite-cultivated fungus Termitomyces towards a domesticated lifestyle.</title>
        <authorList>
            <person name="Auxier B."/>
            <person name="Grum-Grzhimaylo A."/>
            <person name="Cardenas M.E."/>
            <person name="Lodge J.D."/>
            <person name="Laessoe T."/>
            <person name="Pedersen O."/>
            <person name="Smith M.E."/>
            <person name="Kuyper T.W."/>
            <person name="Franco-Molano E.A."/>
            <person name="Baroni T.J."/>
            <person name="Aanen D.K."/>
        </authorList>
    </citation>
    <scope>NUCLEOTIDE SEQUENCE</scope>
    <source>
        <strain evidence="1">D49</strain>
    </source>
</reference>
<dbReference type="CDD" id="cd01647">
    <property type="entry name" value="RT_LTR"/>
    <property type="match status" value="1"/>
</dbReference>
<dbReference type="OrthoDB" id="5599163at2759"/>
<dbReference type="Gene3D" id="3.30.70.270">
    <property type="match status" value="1"/>
</dbReference>
<dbReference type="SUPFAM" id="SSF56672">
    <property type="entry name" value="DNA/RNA polymerases"/>
    <property type="match status" value="1"/>
</dbReference>
<dbReference type="InterPro" id="IPR053134">
    <property type="entry name" value="RNA-dir_DNA_polymerase"/>
</dbReference>
<keyword evidence="2" id="KW-1185">Reference proteome</keyword>
<gene>
    <name evidence="1" type="ORF">H0H81_010486</name>
</gene>
<evidence type="ECO:0000313" key="1">
    <source>
        <dbReference type="EMBL" id="KAG5642735.1"/>
    </source>
</evidence>